<sequence length="329" mass="36374">MSLNDGSRSVRSYAYAGGMLNIAWLSGYARHVKRENGCLSGFVQQNNDITRMLPFRQDDPSRVGVRNARDREPVKIIGRVRAKMVNGTRHAYIDPIEIGSPSVIEMPSGLSWHQPIKGRDPSKVEQDDFTPFSGNAFGEFRLREAANMVRLAGIVDGVFPLRDGSGGRLVGLEILLRQTADPDEAVPVRVMNGHLAKAFRNELRMGRPVLIHGKFRVRDEHATDENGAVIDTGNRIGYVFCRTVLNARRGQDIVHIPAWVKEILERYGRDAKANQNPEATETDGSEHATVDQVASEHDESVDHHDEGGVGGEPDMGDLDKELDALLGHV</sequence>
<evidence type="ECO:0000313" key="2">
    <source>
        <dbReference type="EMBL" id="OFC62998.1"/>
    </source>
</evidence>
<protein>
    <submittedName>
        <fullName evidence="2">Uncharacterized protein</fullName>
    </submittedName>
</protein>
<reference evidence="2 3" key="1">
    <citation type="submission" date="2016-06" db="EMBL/GenBank/DDBJ databases">
        <title>Gene turnover analysis identifies the evolutionary adaptation of the extremophile Acidithiobacillus caldus.</title>
        <authorList>
            <person name="Zhang X."/>
        </authorList>
    </citation>
    <scope>NUCLEOTIDE SEQUENCE [LARGE SCALE GENOMIC DNA]</scope>
    <source>
        <strain evidence="2 3">S1</strain>
    </source>
</reference>
<organism evidence="2 3">
    <name type="scientific">Acidithiobacillus caldus</name>
    <dbReference type="NCBI Taxonomy" id="33059"/>
    <lineage>
        <taxon>Bacteria</taxon>
        <taxon>Pseudomonadati</taxon>
        <taxon>Pseudomonadota</taxon>
        <taxon>Acidithiobacillia</taxon>
        <taxon>Acidithiobacillales</taxon>
        <taxon>Acidithiobacillaceae</taxon>
        <taxon>Acidithiobacillus</taxon>
    </lineage>
</organism>
<feature type="compositionally biased region" description="Basic and acidic residues" evidence="1">
    <location>
        <begin position="284"/>
        <end position="307"/>
    </location>
</feature>
<gene>
    <name evidence="2" type="ORF">BAE30_01005</name>
</gene>
<proteinExistence type="predicted"/>
<feature type="region of interest" description="Disordered" evidence="1">
    <location>
        <begin position="271"/>
        <end position="319"/>
    </location>
</feature>
<comment type="caution">
    <text evidence="2">The sequence shown here is derived from an EMBL/GenBank/DDBJ whole genome shotgun (WGS) entry which is preliminary data.</text>
</comment>
<dbReference type="Proteomes" id="UP000175707">
    <property type="component" value="Unassembled WGS sequence"/>
</dbReference>
<name>A0A1E7Z321_9PROT</name>
<dbReference type="AlphaFoldDB" id="A0A1E7Z321"/>
<accession>A0A1E7Z321</accession>
<dbReference type="EMBL" id="LZYH01000117">
    <property type="protein sequence ID" value="OFC62998.1"/>
    <property type="molecule type" value="Genomic_DNA"/>
</dbReference>
<evidence type="ECO:0000256" key="1">
    <source>
        <dbReference type="SAM" id="MobiDB-lite"/>
    </source>
</evidence>
<evidence type="ECO:0000313" key="3">
    <source>
        <dbReference type="Proteomes" id="UP000175707"/>
    </source>
</evidence>